<organism evidence="1 2">
    <name type="scientific">Perkinsus chesapeaki</name>
    <name type="common">Clam parasite</name>
    <name type="synonym">Perkinsus andrewsi</name>
    <dbReference type="NCBI Taxonomy" id="330153"/>
    <lineage>
        <taxon>Eukaryota</taxon>
        <taxon>Sar</taxon>
        <taxon>Alveolata</taxon>
        <taxon>Perkinsozoa</taxon>
        <taxon>Perkinsea</taxon>
        <taxon>Perkinsida</taxon>
        <taxon>Perkinsidae</taxon>
        <taxon>Perkinsus</taxon>
    </lineage>
</organism>
<dbReference type="OrthoDB" id="417995at2759"/>
<protein>
    <submittedName>
        <fullName evidence="1">Uncharacterized protein</fullName>
    </submittedName>
</protein>
<accession>A0A7J6MQP8</accession>
<proteinExistence type="predicted"/>
<evidence type="ECO:0000313" key="1">
    <source>
        <dbReference type="EMBL" id="KAF4673905.1"/>
    </source>
</evidence>
<name>A0A7J6MQP8_PERCH</name>
<keyword evidence="2" id="KW-1185">Reference proteome</keyword>
<evidence type="ECO:0000313" key="2">
    <source>
        <dbReference type="Proteomes" id="UP000591131"/>
    </source>
</evidence>
<dbReference type="AlphaFoldDB" id="A0A7J6MQP8"/>
<comment type="caution">
    <text evidence="1">The sequence shown here is derived from an EMBL/GenBank/DDBJ whole genome shotgun (WGS) entry which is preliminary data.</text>
</comment>
<dbReference type="EMBL" id="JAAPAO010000073">
    <property type="protein sequence ID" value="KAF4673905.1"/>
    <property type="molecule type" value="Genomic_DNA"/>
</dbReference>
<sequence length="411" mass="46989">MPPLLNQMVIVAATPKISDALKRLGKRVTSETYYTVDLYRVDVTDLVATYKNKLRVMPQNYTIYSVINEPNQNYSAEQPQLSVRIVDNLVTSEATYVSEWNSPAGGELNVRDIPGTDKFTFQQKVSDSLTLTRSYYRHVPIDGNIRGILIQYHGWRNTCESFEEESQMTAIADKHGLMLIHACGSEYGFYSSYFKYIHGWNAGTCCIQRDDINDVEYTRMILARENHNHLPVYGYGYSNGGMMVEALLCHKVIDMAVSVNGVLALHPGLQGSLKTCDNIYSKTQRLVVPSVASIHCVDDEVVPYNGSTYGTTLWDWSRFYFVNDMFPRTNKDMRRWARRLGCERKASHKEKINDWTRLQEWVCPGQERVVSIKRFNCSYQGGFAHSVIRTPDFDPAEWAVNFFVRNGPSNP</sequence>
<gene>
    <name evidence="1" type="ORF">FOL47_009936</name>
</gene>
<dbReference type="SUPFAM" id="SSF53474">
    <property type="entry name" value="alpha/beta-Hydrolases"/>
    <property type="match status" value="1"/>
</dbReference>
<dbReference type="Gene3D" id="3.40.50.1820">
    <property type="entry name" value="alpha/beta hydrolase"/>
    <property type="match status" value="1"/>
</dbReference>
<dbReference type="Proteomes" id="UP000591131">
    <property type="component" value="Unassembled WGS sequence"/>
</dbReference>
<reference evidence="1 2" key="1">
    <citation type="submission" date="2020-04" db="EMBL/GenBank/DDBJ databases">
        <title>Perkinsus chesapeaki whole genome sequence.</title>
        <authorList>
            <person name="Bogema D.R."/>
        </authorList>
    </citation>
    <scope>NUCLEOTIDE SEQUENCE [LARGE SCALE GENOMIC DNA]</scope>
    <source>
        <strain evidence="1">ATCC PRA-425</strain>
    </source>
</reference>
<dbReference type="InterPro" id="IPR029058">
    <property type="entry name" value="AB_hydrolase_fold"/>
</dbReference>